<sequence precursor="true">MNTVMIKAAVMAALFSCGVSWAHADDLSVEERLDKLEKLVNSRNMMQNDLQQQIDSLAEEVRQLRGSLEEANYKLQQATDRQKGLYQELDKLKSSPPTAVASGAGATAANTTASAASPQTTVTPAPATKPASAEETQAYEAAVNLVMKDKDFAKAVPAFQSFISKYPDSSLASNAHYWLGQLLYNQGDKDGAKTNFLVVAQKFKDSAKRPEALLKLGMISLSEGDKDKASKFFQLVMKQYPDTPSAQLAQKALNAK</sequence>
<evidence type="ECO:0000313" key="7">
    <source>
        <dbReference type="Proteomes" id="UP001595692"/>
    </source>
</evidence>
<comment type="subcellular location">
    <subcellularLocation>
        <location evidence="1">Periplasm</location>
    </subcellularLocation>
</comment>
<feature type="signal peptide" evidence="1">
    <location>
        <begin position="1"/>
        <end position="24"/>
    </location>
</feature>
<dbReference type="HAMAP" id="MF_02066">
    <property type="entry name" value="CpoB"/>
    <property type="match status" value="1"/>
</dbReference>
<dbReference type="InterPro" id="IPR019734">
    <property type="entry name" value="TPR_rpt"/>
</dbReference>
<reference evidence="7" key="1">
    <citation type="journal article" date="2019" name="Int. J. Syst. Evol. Microbiol.">
        <title>The Global Catalogue of Microorganisms (GCM) 10K type strain sequencing project: providing services to taxonomists for standard genome sequencing and annotation.</title>
        <authorList>
            <consortium name="The Broad Institute Genomics Platform"/>
            <consortium name="The Broad Institute Genome Sequencing Center for Infectious Disease"/>
            <person name="Wu L."/>
            <person name="Ma J."/>
        </authorList>
    </citation>
    <scope>NUCLEOTIDE SEQUENCE [LARGE SCALE GENOMIC DNA]</scope>
    <source>
        <strain evidence="7">CCUG 54939</strain>
    </source>
</reference>
<dbReference type="Gene3D" id="1.25.40.10">
    <property type="entry name" value="Tetratricopeptide repeat domain"/>
    <property type="match status" value="1"/>
</dbReference>
<name>A0ABV8CQM6_9GAMM</name>
<proteinExistence type="inferred from homology"/>
<dbReference type="EMBL" id="JBHSAF010000014">
    <property type="protein sequence ID" value="MFC3914502.1"/>
    <property type="molecule type" value="Genomic_DNA"/>
</dbReference>
<feature type="chain" id="PRO_5044903187" description="Cell division coordinator CpoB" evidence="1">
    <location>
        <begin position="25"/>
        <end position="256"/>
    </location>
</feature>
<comment type="caution">
    <text evidence="6">The sequence shown here is derived from an EMBL/GenBank/DDBJ whole genome shotgun (WGS) entry which is preliminary data.</text>
</comment>
<dbReference type="InterPro" id="IPR034706">
    <property type="entry name" value="CpoB"/>
</dbReference>
<evidence type="ECO:0000313" key="6">
    <source>
        <dbReference type="EMBL" id="MFC3914502.1"/>
    </source>
</evidence>
<keyword evidence="1" id="KW-0574">Periplasm</keyword>
<feature type="coiled-coil region" evidence="1">
    <location>
        <begin position="47"/>
        <end position="95"/>
    </location>
</feature>
<keyword evidence="1" id="KW-0131">Cell cycle</keyword>
<evidence type="ECO:0000256" key="1">
    <source>
        <dbReference type="HAMAP-Rule" id="MF_02066"/>
    </source>
</evidence>
<protein>
    <recommendedName>
        <fullName evidence="1">Cell division coordinator CpoB</fullName>
    </recommendedName>
</protein>
<evidence type="ECO:0000259" key="4">
    <source>
        <dbReference type="Pfam" id="PF09976"/>
    </source>
</evidence>
<dbReference type="PROSITE" id="PS50005">
    <property type="entry name" value="TPR"/>
    <property type="match status" value="1"/>
</dbReference>
<dbReference type="NCBIfam" id="TIGR02795">
    <property type="entry name" value="tol_pal_ybgF"/>
    <property type="match status" value="1"/>
</dbReference>
<keyword evidence="1" id="KW-0175">Coiled coil</keyword>
<keyword evidence="1" id="KW-0132">Cell division</keyword>
<keyword evidence="2" id="KW-0802">TPR repeat</keyword>
<dbReference type="Proteomes" id="UP001595692">
    <property type="component" value="Unassembled WGS sequence"/>
</dbReference>
<evidence type="ECO:0000256" key="2">
    <source>
        <dbReference type="PROSITE-ProRule" id="PRU00339"/>
    </source>
</evidence>
<comment type="similarity">
    <text evidence="1">Belongs to the CpoB family.</text>
</comment>
<gene>
    <name evidence="6" type="primary">ybgF</name>
    <name evidence="1" type="synonym">cpoB</name>
    <name evidence="6" type="ORF">ACFOSS_13680</name>
</gene>
<comment type="function">
    <text evidence="1">Mediates coordination of peptidoglycan synthesis and outer membrane constriction during cell division.</text>
</comment>
<accession>A0ABV8CQM6</accession>
<dbReference type="SUPFAM" id="SSF48452">
    <property type="entry name" value="TPR-like"/>
    <property type="match status" value="1"/>
</dbReference>
<feature type="region of interest" description="Disordered" evidence="3">
    <location>
        <begin position="96"/>
        <end position="133"/>
    </location>
</feature>
<dbReference type="Gene3D" id="1.20.5.110">
    <property type="match status" value="1"/>
</dbReference>
<feature type="domain" description="YbgF trimerisation" evidence="5">
    <location>
        <begin position="28"/>
        <end position="98"/>
    </location>
</feature>
<dbReference type="InterPro" id="IPR018704">
    <property type="entry name" value="SecYEG/CpoB_TPR"/>
</dbReference>
<dbReference type="InterPro" id="IPR032519">
    <property type="entry name" value="YbgF_tri"/>
</dbReference>
<feature type="domain" description="Ancillary SecYEG translocon subunit/Cell division coordinator CpoB TPR" evidence="4">
    <location>
        <begin position="133"/>
        <end position="235"/>
    </location>
</feature>
<feature type="repeat" description="TPR" evidence="2">
    <location>
        <begin position="210"/>
        <end position="243"/>
    </location>
</feature>
<dbReference type="InterPro" id="IPR014162">
    <property type="entry name" value="CpoB_C"/>
</dbReference>
<evidence type="ECO:0000259" key="5">
    <source>
        <dbReference type="Pfam" id="PF16331"/>
    </source>
</evidence>
<organism evidence="6 7">
    <name type="scientific">Pseudaeromonas sharmana</name>
    <dbReference type="NCBI Taxonomy" id="328412"/>
    <lineage>
        <taxon>Bacteria</taxon>
        <taxon>Pseudomonadati</taxon>
        <taxon>Pseudomonadota</taxon>
        <taxon>Gammaproteobacteria</taxon>
        <taxon>Aeromonadales</taxon>
        <taxon>Aeromonadaceae</taxon>
        <taxon>Pseudaeromonas</taxon>
    </lineage>
</organism>
<keyword evidence="1" id="KW-0732">Signal</keyword>
<evidence type="ECO:0000256" key="3">
    <source>
        <dbReference type="SAM" id="MobiDB-lite"/>
    </source>
</evidence>
<keyword evidence="7" id="KW-1185">Reference proteome</keyword>
<dbReference type="Pfam" id="PF16331">
    <property type="entry name" value="TolA_bind_tri"/>
    <property type="match status" value="1"/>
</dbReference>
<dbReference type="RefSeq" id="WP_377153441.1">
    <property type="nucleotide sequence ID" value="NZ_JBHSAF010000014.1"/>
</dbReference>
<dbReference type="InterPro" id="IPR011990">
    <property type="entry name" value="TPR-like_helical_dom_sf"/>
</dbReference>
<dbReference type="Pfam" id="PF09976">
    <property type="entry name" value="TPR_21"/>
    <property type="match status" value="1"/>
</dbReference>